<gene>
    <name evidence="1" type="ORF">HMPREF1981_00604</name>
</gene>
<dbReference type="RefSeq" id="WP_021643978.1">
    <property type="nucleotide sequence ID" value="NZ_KE993058.1"/>
</dbReference>
<dbReference type="AlphaFoldDB" id="U2CUK1"/>
<comment type="caution">
    <text evidence="1">The sequence shown here is derived from an EMBL/GenBank/DDBJ whole genome shotgun (WGS) entry which is preliminary data.</text>
</comment>
<dbReference type="Proteomes" id="UP000016496">
    <property type="component" value="Unassembled WGS sequence"/>
</dbReference>
<sequence>MQNNLDQTSKKEEFRKLRVGKIKTTKQNEKINSTIVEVAMDASSLGAWKAYNAYGATENSLLTENIEALTSGDAPGDAEISNKVQK</sequence>
<proteinExistence type="predicted"/>
<dbReference type="EMBL" id="AWSV01000040">
    <property type="protein sequence ID" value="ERI88220.1"/>
    <property type="molecule type" value="Genomic_DNA"/>
</dbReference>
<accession>U2CUK1</accession>
<organism evidence="1 2">
    <name type="scientific">Bacteroides pyogenes F0041</name>
    <dbReference type="NCBI Taxonomy" id="1321819"/>
    <lineage>
        <taxon>Bacteria</taxon>
        <taxon>Pseudomonadati</taxon>
        <taxon>Bacteroidota</taxon>
        <taxon>Bacteroidia</taxon>
        <taxon>Bacteroidales</taxon>
        <taxon>Bacteroidaceae</taxon>
        <taxon>Bacteroides</taxon>
    </lineage>
</organism>
<reference evidence="1 2" key="1">
    <citation type="submission" date="2013-08" db="EMBL/GenBank/DDBJ databases">
        <authorList>
            <person name="Weinstock G."/>
            <person name="Sodergren E."/>
            <person name="Wylie T."/>
            <person name="Fulton L."/>
            <person name="Fulton R."/>
            <person name="Fronick C."/>
            <person name="O'Laughlin M."/>
            <person name="Godfrey J."/>
            <person name="Miner T."/>
            <person name="Herter B."/>
            <person name="Appelbaum E."/>
            <person name="Cordes M."/>
            <person name="Lek S."/>
            <person name="Wollam A."/>
            <person name="Pepin K.H."/>
            <person name="Palsikar V.B."/>
            <person name="Mitreva M."/>
            <person name="Wilson R.K."/>
        </authorList>
    </citation>
    <scope>NUCLEOTIDE SEQUENCE [LARGE SCALE GENOMIC DNA]</scope>
    <source>
        <strain evidence="1 2">F0041</strain>
    </source>
</reference>
<name>U2CUK1_9BACE</name>
<protein>
    <submittedName>
        <fullName evidence="1">Uncharacterized protein</fullName>
    </submittedName>
</protein>
<dbReference type="HOGENOM" id="CLU_2491414_0_0_10"/>
<evidence type="ECO:0000313" key="1">
    <source>
        <dbReference type="EMBL" id="ERI88220.1"/>
    </source>
</evidence>
<evidence type="ECO:0000313" key="2">
    <source>
        <dbReference type="Proteomes" id="UP000016496"/>
    </source>
</evidence>